<evidence type="ECO:0000313" key="2">
    <source>
        <dbReference type="EMBL" id="CCX09698.1"/>
    </source>
</evidence>
<evidence type="ECO:0000256" key="1">
    <source>
        <dbReference type="SAM" id="SignalP"/>
    </source>
</evidence>
<keyword evidence="1" id="KW-0732">Signal</keyword>
<dbReference type="AlphaFoldDB" id="U4L8M4"/>
<accession>U4L8M4</accession>
<proteinExistence type="predicted"/>
<name>U4L8M4_PYROM</name>
<dbReference type="EMBL" id="HF935493">
    <property type="protein sequence ID" value="CCX09698.1"/>
    <property type="molecule type" value="Genomic_DNA"/>
</dbReference>
<dbReference type="Proteomes" id="UP000018144">
    <property type="component" value="Unassembled WGS sequence"/>
</dbReference>
<sequence>MQVITPLSTLGLLLAGAAPLAVSAQNVVLCRLDLCDTWNPPTSERCYNLNGMWNDAIRGYKIQGGCCAFYKQRMDGALAEEG</sequence>
<reference evidence="2 3" key="1">
    <citation type="journal article" date="2013" name="PLoS Genet.">
        <title>The genome and development-dependent transcriptomes of Pyronema confluens: a window into fungal evolution.</title>
        <authorList>
            <person name="Traeger S."/>
            <person name="Altegoer F."/>
            <person name="Freitag M."/>
            <person name="Gabaldon T."/>
            <person name="Kempken F."/>
            <person name="Kumar A."/>
            <person name="Marcet-Houben M."/>
            <person name="Poggeler S."/>
            <person name="Stajich J.E."/>
            <person name="Nowrousian M."/>
        </authorList>
    </citation>
    <scope>NUCLEOTIDE SEQUENCE [LARGE SCALE GENOMIC DNA]</scope>
    <source>
        <strain evidence="3">CBS 100304</strain>
        <tissue evidence="2">Vegetative mycelium</tissue>
    </source>
</reference>
<protein>
    <submittedName>
        <fullName evidence="2">Uncharacterized protein</fullName>
    </submittedName>
</protein>
<feature type="signal peptide" evidence="1">
    <location>
        <begin position="1"/>
        <end position="24"/>
    </location>
</feature>
<feature type="chain" id="PRO_5004651374" evidence="1">
    <location>
        <begin position="25"/>
        <end position="82"/>
    </location>
</feature>
<keyword evidence="3" id="KW-1185">Reference proteome</keyword>
<gene>
    <name evidence="2" type="ORF">PCON_09291</name>
</gene>
<evidence type="ECO:0000313" key="3">
    <source>
        <dbReference type="Proteomes" id="UP000018144"/>
    </source>
</evidence>
<organism evidence="2 3">
    <name type="scientific">Pyronema omphalodes (strain CBS 100304)</name>
    <name type="common">Pyronema confluens</name>
    <dbReference type="NCBI Taxonomy" id="1076935"/>
    <lineage>
        <taxon>Eukaryota</taxon>
        <taxon>Fungi</taxon>
        <taxon>Dikarya</taxon>
        <taxon>Ascomycota</taxon>
        <taxon>Pezizomycotina</taxon>
        <taxon>Pezizomycetes</taxon>
        <taxon>Pezizales</taxon>
        <taxon>Pyronemataceae</taxon>
        <taxon>Pyronema</taxon>
    </lineage>
</organism>